<evidence type="ECO:0000256" key="1">
    <source>
        <dbReference type="SAM" id="MobiDB-lite"/>
    </source>
</evidence>
<feature type="region of interest" description="Disordered" evidence="1">
    <location>
        <begin position="1"/>
        <end position="46"/>
    </location>
</feature>
<evidence type="ECO:0000313" key="4">
    <source>
        <dbReference type="Proteomes" id="UP001362999"/>
    </source>
</evidence>
<dbReference type="AlphaFoldDB" id="A0AAW0E554"/>
<organism evidence="3 4">
    <name type="scientific">Favolaschia claudopus</name>
    <dbReference type="NCBI Taxonomy" id="2862362"/>
    <lineage>
        <taxon>Eukaryota</taxon>
        <taxon>Fungi</taxon>
        <taxon>Dikarya</taxon>
        <taxon>Basidiomycota</taxon>
        <taxon>Agaricomycotina</taxon>
        <taxon>Agaricomycetes</taxon>
        <taxon>Agaricomycetidae</taxon>
        <taxon>Agaricales</taxon>
        <taxon>Marasmiineae</taxon>
        <taxon>Mycenaceae</taxon>
        <taxon>Favolaschia</taxon>
    </lineage>
</organism>
<dbReference type="Proteomes" id="UP001362999">
    <property type="component" value="Unassembled WGS sequence"/>
</dbReference>
<proteinExistence type="predicted"/>
<keyword evidence="2" id="KW-1133">Transmembrane helix</keyword>
<accession>A0AAW0E554</accession>
<keyword evidence="4" id="KW-1185">Reference proteome</keyword>
<evidence type="ECO:0000256" key="2">
    <source>
        <dbReference type="SAM" id="Phobius"/>
    </source>
</evidence>
<name>A0AAW0E554_9AGAR</name>
<feature type="transmembrane region" description="Helical" evidence="2">
    <location>
        <begin position="122"/>
        <end position="144"/>
    </location>
</feature>
<gene>
    <name evidence="3" type="ORF">R3P38DRAFT_1192328</name>
</gene>
<keyword evidence="2" id="KW-0472">Membrane</keyword>
<evidence type="ECO:0000313" key="3">
    <source>
        <dbReference type="EMBL" id="KAK7058051.1"/>
    </source>
</evidence>
<feature type="region of interest" description="Disordered" evidence="1">
    <location>
        <begin position="315"/>
        <end position="335"/>
    </location>
</feature>
<dbReference type="EMBL" id="JAWWNJ010000004">
    <property type="protein sequence ID" value="KAK7058051.1"/>
    <property type="molecule type" value="Genomic_DNA"/>
</dbReference>
<comment type="caution">
    <text evidence="3">The sequence shown here is derived from an EMBL/GenBank/DDBJ whole genome shotgun (WGS) entry which is preliminary data.</text>
</comment>
<keyword evidence="2" id="KW-0812">Transmembrane</keyword>
<protein>
    <submittedName>
        <fullName evidence="3">Uncharacterized protein</fullName>
    </submittedName>
</protein>
<sequence>MSANNALSSSVPSSASSVFSTATSPSSSTSPRSTSPAISSSSSHISTSVQSNVILSRTPSFPSLSFSSSSSQSATISSPSHSLTPFPTFSPPSISVAESIPSQDPANIVNAQSKSLMQRPGIIAAIASASLATLLLAALVLFFCRRRRHHRQVQLGSSITSQEVFMRDHPHNENMEDSPHSLTGSAGWPSEEPVWASQMQARLERWQSRQSVNSTLVSTGKAPPMPMPHYTVRSHASMINTNTDVYGFGQDLAWKEAHYEEPLPAVRPLPPSNSASYPDIEVIPPTPRAEIIYPNMPSAVPLMRSASTASSARSEYSAESMVRSQSSPSPVVQAF</sequence>
<reference evidence="3 4" key="1">
    <citation type="journal article" date="2024" name="J Genomics">
        <title>Draft genome sequencing and assembly of Favolaschia claudopus CIRM-BRFM 2984 isolated from oak limbs.</title>
        <authorList>
            <person name="Navarro D."/>
            <person name="Drula E."/>
            <person name="Chaduli D."/>
            <person name="Cazenave R."/>
            <person name="Ahrendt S."/>
            <person name="Wang J."/>
            <person name="Lipzen A."/>
            <person name="Daum C."/>
            <person name="Barry K."/>
            <person name="Grigoriev I.V."/>
            <person name="Favel A."/>
            <person name="Rosso M.N."/>
            <person name="Martin F."/>
        </authorList>
    </citation>
    <scope>NUCLEOTIDE SEQUENCE [LARGE SCALE GENOMIC DNA]</scope>
    <source>
        <strain evidence="3 4">CIRM-BRFM 2984</strain>
    </source>
</reference>